<gene>
    <name evidence="2" type="ORF">ACFPVW_03460</name>
</gene>
<name>A0ABW0Y8J8_9GAMM</name>
<proteinExistence type="predicted"/>
<evidence type="ECO:0000313" key="2">
    <source>
        <dbReference type="EMBL" id="MFC5705148.1"/>
    </source>
</evidence>
<dbReference type="Proteomes" id="UP001596132">
    <property type="component" value="Unassembled WGS sequence"/>
</dbReference>
<evidence type="ECO:0000313" key="3">
    <source>
        <dbReference type="Proteomes" id="UP001596132"/>
    </source>
</evidence>
<dbReference type="EMBL" id="JBHSPP010000005">
    <property type="protein sequence ID" value="MFC5705148.1"/>
    <property type="molecule type" value="Genomic_DNA"/>
</dbReference>
<dbReference type="InterPro" id="IPR008964">
    <property type="entry name" value="Invasin/intimin_cell_adhesion"/>
</dbReference>
<keyword evidence="3" id="KW-1185">Reference proteome</keyword>
<feature type="domain" description="BIG2" evidence="1">
    <location>
        <begin position="315"/>
        <end position="401"/>
    </location>
</feature>
<feature type="domain" description="BIG2" evidence="1">
    <location>
        <begin position="411"/>
        <end position="497"/>
    </location>
</feature>
<dbReference type="Pfam" id="PF02368">
    <property type="entry name" value="Big_2"/>
    <property type="match status" value="3"/>
</dbReference>
<dbReference type="SMART" id="SM00635">
    <property type="entry name" value="BID_2"/>
    <property type="match status" value="5"/>
</dbReference>
<comment type="caution">
    <text evidence="2">The sequence shown here is derived from an EMBL/GenBank/DDBJ whole genome shotgun (WGS) entry which is preliminary data.</text>
</comment>
<accession>A0ABW0Y8J8</accession>
<feature type="domain" description="BIG2" evidence="1">
    <location>
        <begin position="126"/>
        <end position="215"/>
    </location>
</feature>
<feature type="domain" description="BIG2" evidence="1">
    <location>
        <begin position="222"/>
        <end position="306"/>
    </location>
</feature>
<reference evidence="3" key="1">
    <citation type="journal article" date="2019" name="Int. J. Syst. Evol. Microbiol.">
        <title>The Global Catalogue of Microorganisms (GCM) 10K type strain sequencing project: providing services to taxonomists for standard genome sequencing and annotation.</title>
        <authorList>
            <consortium name="The Broad Institute Genomics Platform"/>
            <consortium name="The Broad Institute Genome Sequencing Center for Infectious Disease"/>
            <person name="Wu L."/>
            <person name="Ma J."/>
        </authorList>
    </citation>
    <scope>NUCLEOTIDE SEQUENCE [LARGE SCALE GENOMIC DNA]</scope>
    <source>
        <strain evidence="3">KCTC 15012</strain>
    </source>
</reference>
<organism evidence="2 3">
    <name type="scientific">Aeromonas eucrenophila</name>
    <dbReference type="NCBI Taxonomy" id="649"/>
    <lineage>
        <taxon>Bacteria</taxon>
        <taxon>Pseudomonadati</taxon>
        <taxon>Pseudomonadota</taxon>
        <taxon>Gammaproteobacteria</taxon>
        <taxon>Aeromonadales</taxon>
        <taxon>Aeromonadaceae</taxon>
        <taxon>Aeromonas</taxon>
    </lineage>
</organism>
<dbReference type="InterPro" id="IPR003343">
    <property type="entry name" value="Big_2"/>
</dbReference>
<evidence type="ECO:0000259" key="1">
    <source>
        <dbReference type="SMART" id="SM00635"/>
    </source>
</evidence>
<dbReference type="Gene3D" id="2.60.40.1080">
    <property type="match status" value="5"/>
</dbReference>
<dbReference type="SUPFAM" id="SSF49373">
    <property type="entry name" value="Invasin/intimin cell-adhesion fragments"/>
    <property type="match status" value="4"/>
</dbReference>
<sequence>MSLRKYMMIGLAALALWGCGDDDEESGASGDGHPLSSLHVSPGSARVPVGFEQQFQVMAVWDDGMVQDVTPHPNIAWSSSDSAVVTIDDDGLAKGISPGTALITTTGTANGEPYSATATVEVIDVQVTELQVTPPEAVVPLGLNQGFVAVATFSDGVSREVTQASALSWRSQHEEIATISNAADQKGVATGVAAGSTTIEAIGSANGVEFGSSAQLEVTDTKITGLDIQAPTGPLPVGLSAQLHTFASLSDGSAPIEVTGHEALSWSSTAPTVASVDPTGVVTGLTAGSADIMASGTLNGAPLDATERVEVSQATITRLSLQPTDGIVPVGLQTQFTAIAHLSDGGTLEVTQNPLLHWVSSHPDIASVSNAEGSKGMVTGQLAGVANITASGAVSGVLFTATAAVTVSSAVVTGLAISPESASVPVGAKRPFQAMATLSDGGTREVTQDAALWWHSDDPAIAAISNAEGSRGEATGLAEGTAMISAEMAGVSANPASLSVVTAADPILVEPLHKQIASLQLSPEEFAFWNRTGINSPEGQAALKDLTGLVYAQFQDEFDFITVVMNNDEVPSGMPTGEYTHIKNDVGGIGLNMFDGTANFGSDGKLQGIYFLYKKKYLSTSTYGPILHEMAHRWANWVVPSSYPGHWGNELGIVGQLNDVAANFAEIELYLMGLMDASEMTDPASINAYDLIPEDQKIRTPSAATSQKEFRTLLLVLSEAPLTTTEIKNYNDGATLLVRTDNPTQQGTNFHKMTKGRGTLLVGDLDTLTKP</sequence>
<protein>
    <submittedName>
        <fullName evidence="2">Ig domain-containing protein</fullName>
    </submittedName>
</protein>
<feature type="domain" description="BIG2" evidence="1">
    <location>
        <begin position="34"/>
        <end position="117"/>
    </location>
</feature>
<dbReference type="RefSeq" id="WP_042639934.1">
    <property type="nucleotide sequence ID" value="NZ_CDDF01000005.1"/>
</dbReference>